<dbReference type="Proteomes" id="UP000319829">
    <property type="component" value="Unassembled WGS sequence"/>
</dbReference>
<proteinExistence type="predicted"/>
<keyword evidence="2" id="KW-0732">Signal</keyword>
<gene>
    <name evidence="3" type="ORF">E6K74_01185</name>
</gene>
<evidence type="ECO:0000313" key="4">
    <source>
        <dbReference type="Proteomes" id="UP000319829"/>
    </source>
</evidence>
<protein>
    <submittedName>
        <fullName evidence="3">Uncharacterized protein</fullName>
    </submittedName>
</protein>
<sequence>MERTRNCKSGLKAATVAVFFAAALLSTGCSNNALMNPQPNLGAQSVQTANSAGNDLKPAGNDLKP</sequence>
<name>A0A538SXG5_UNCEI</name>
<evidence type="ECO:0000313" key="3">
    <source>
        <dbReference type="EMBL" id="TMQ56061.1"/>
    </source>
</evidence>
<evidence type="ECO:0000256" key="1">
    <source>
        <dbReference type="SAM" id="MobiDB-lite"/>
    </source>
</evidence>
<dbReference type="PROSITE" id="PS51257">
    <property type="entry name" value="PROKAR_LIPOPROTEIN"/>
    <property type="match status" value="1"/>
</dbReference>
<feature type="compositionally biased region" description="Polar residues" evidence="1">
    <location>
        <begin position="34"/>
        <end position="53"/>
    </location>
</feature>
<feature type="region of interest" description="Disordered" evidence="1">
    <location>
        <begin position="34"/>
        <end position="65"/>
    </location>
</feature>
<dbReference type="AlphaFoldDB" id="A0A538SXG5"/>
<feature type="signal peptide" evidence="2">
    <location>
        <begin position="1"/>
        <end position="35"/>
    </location>
</feature>
<evidence type="ECO:0000256" key="2">
    <source>
        <dbReference type="SAM" id="SignalP"/>
    </source>
</evidence>
<accession>A0A538SXG5</accession>
<feature type="chain" id="PRO_5022204150" evidence="2">
    <location>
        <begin position="36"/>
        <end position="65"/>
    </location>
</feature>
<dbReference type="EMBL" id="VBOU01000007">
    <property type="protein sequence ID" value="TMQ56061.1"/>
    <property type="molecule type" value="Genomic_DNA"/>
</dbReference>
<organism evidence="3 4">
    <name type="scientific">Eiseniibacteriota bacterium</name>
    <dbReference type="NCBI Taxonomy" id="2212470"/>
    <lineage>
        <taxon>Bacteria</taxon>
        <taxon>Candidatus Eiseniibacteriota</taxon>
    </lineage>
</organism>
<reference evidence="3 4" key="1">
    <citation type="journal article" date="2019" name="Nat. Microbiol.">
        <title>Mediterranean grassland soil C-N compound turnover is dependent on rainfall and depth, and is mediated by genomically divergent microorganisms.</title>
        <authorList>
            <person name="Diamond S."/>
            <person name="Andeer P.F."/>
            <person name="Li Z."/>
            <person name="Crits-Christoph A."/>
            <person name="Burstein D."/>
            <person name="Anantharaman K."/>
            <person name="Lane K.R."/>
            <person name="Thomas B.C."/>
            <person name="Pan C."/>
            <person name="Northen T.R."/>
            <person name="Banfield J.F."/>
        </authorList>
    </citation>
    <scope>NUCLEOTIDE SEQUENCE [LARGE SCALE GENOMIC DNA]</scope>
    <source>
        <strain evidence="3">WS_4</strain>
    </source>
</reference>
<comment type="caution">
    <text evidence="3">The sequence shown here is derived from an EMBL/GenBank/DDBJ whole genome shotgun (WGS) entry which is preliminary data.</text>
</comment>